<accession>A0ABX5EGH6</accession>
<organism evidence="1 2">
    <name type="scientific">Isoptericola halotolerans</name>
    <dbReference type="NCBI Taxonomy" id="300560"/>
    <lineage>
        <taxon>Bacteria</taxon>
        <taxon>Bacillati</taxon>
        <taxon>Actinomycetota</taxon>
        <taxon>Actinomycetes</taxon>
        <taxon>Micrococcales</taxon>
        <taxon>Promicromonosporaceae</taxon>
        <taxon>Isoptericola</taxon>
    </lineage>
</organism>
<name>A0ABX5EGH6_9MICO</name>
<evidence type="ECO:0000313" key="2">
    <source>
        <dbReference type="Proteomes" id="UP000239895"/>
    </source>
</evidence>
<protein>
    <recommendedName>
        <fullName evidence="3">Sulfotransferase family protein</fullName>
    </recommendedName>
</protein>
<gene>
    <name evidence="1" type="ORF">BCL65_106221</name>
</gene>
<dbReference type="SUPFAM" id="SSF52540">
    <property type="entry name" value="P-loop containing nucleoside triphosphate hydrolases"/>
    <property type="match status" value="1"/>
</dbReference>
<sequence length="312" mass="34080">MTIVQRLRGAVAARRPLPPGRQVVLHLGSQKTGTTAVQSWCREHTAELAAAGVVTRTTQPEIRAALDGWYDVARPGADDNLRDFLMAAWRASRAPGLFYSCESNTGPAFAPGVPGLYPRITENLEGIGRATAGVPRHVQFTVRGYGDFLESAYQQQLKHGKTVRFEELAERVVATMSWRGVVEELVRVFGAEHVTVYDYDRDRAGTRPLVGQIVTDALDRLGATGVEVGDEVSRRTNTRYTQRMADLSLDVLPLLRDADERAAFHRFVTDALGRHPAPGDVPASFLDGGTAAALAERYAEDLTAIGSLVELR</sequence>
<dbReference type="RefSeq" id="WP_106267800.1">
    <property type="nucleotide sequence ID" value="NZ_PVTX01000006.1"/>
</dbReference>
<keyword evidence="2" id="KW-1185">Reference proteome</keyword>
<dbReference type="InterPro" id="IPR027417">
    <property type="entry name" value="P-loop_NTPase"/>
</dbReference>
<evidence type="ECO:0008006" key="3">
    <source>
        <dbReference type="Google" id="ProtNLM"/>
    </source>
</evidence>
<dbReference type="Proteomes" id="UP000239895">
    <property type="component" value="Unassembled WGS sequence"/>
</dbReference>
<evidence type="ECO:0000313" key="1">
    <source>
        <dbReference type="EMBL" id="PRZ06546.1"/>
    </source>
</evidence>
<reference evidence="1 2" key="1">
    <citation type="submission" date="2018-03" db="EMBL/GenBank/DDBJ databases">
        <title>Comparative analysis of microorganisms from saline springs in Andes Mountain Range, Colombia.</title>
        <authorList>
            <person name="Rubin E."/>
        </authorList>
    </citation>
    <scope>NUCLEOTIDE SEQUENCE [LARGE SCALE GENOMIC DNA]</scope>
    <source>
        <strain evidence="1 2">CG 23</strain>
    </source>
</reference>
<proteinExistence type="predicted"/>
<comment type="caution">
    <text evidence="1">The sequence shown here is derived from an EMBL/GenBank/DDBJ whole genome shotgun (WGS) entry which is preliminary data.</text>
</comment>
<dbReference type="EMBL" id="PVTX01000006">
    <property type="protein sequence ID" value="PRZ06546.1"/>
    <property type="molecule type" value="Genomic_DNA"/>
</dbReference>